<evidence type="ECO:0008006" key="4">
    <source>
        <dbReference type="Google" id="ProtNLM"/>
    </source>
</evidence>
<organism evidence="2 3">
    <name type="scientific">Fusibacter bizertensis</name>
    <dbReference type="NCBI Taxonomy" id="1488331"/>
    <lineage>
        <taxon>Bacteria</taxon>
        <taxon>Bacillati</taxon>
        <taxon>Bacillota</taxon>
        <taxon>Clostridia</taxon>
        <taxon>Eubacteriales</taxon>
        <taxon>Eubacteriales Family XII. Incertae Sedis</taxon>
        <taxon>Fusibacter</taxon>
    </lineage>
</organism>
<keyword evidence="1" id="KW-1133">Transmembrane helix</keyword>
<comment type="caution">
    <text evidence="2">The sequence shown here is derived from an EMBL/GenBank/DDBJ whole genome shotgun (WGS) entry which is preliminary data.</text>
</comment>
<keyword evidence="3" id="KW-1185">Reference proteome</keyword>
<gene>
    <name evidence="2" type="ORF">QE109_03045</name>
</gene>
<dbReference type="Proteomes" id="UP001158045">
    <property type="component" value="Unassembled WGS sequence"/>
</dbReference>
<dbReference type="RefSeq" id="WP_281092903.1">
    <property type="nucleotide sequence ID" value="NZ_JARYZI010000001.1"/>
</dbReference>
<evidence type="ECO:0000313" key="3">
    <source>
        <dbReference type="Proteomes" id="UP001158045"/>
    </source>
</evidence>
<reference evidence="2 3" key="1">
    <citation type="submission" date="2023-04" db="EMBL/GenBank/DDBJ databases">
        <title>Fusibacter bizertensis strain WBS, isolated from littoral bottom sediments of the Arctic seas - biochemical and genomic analysis.</title>
        <authorList>
            <person name="Brioukhanov A.L."/>
        </authorList>
    </citation>
    <scope>NUCLEOTIDE SEQUENCE [LARGE SCALE GENOMIC DNA]</scope>
    <source>
        <strain evidence="2 3">WBS</strain>
    </source>
</reference>
<sequence>MKLKCKSIIRNINLKSEKGSSSVLVIMIMLLLITFGVLAMMSSYSNLKIARKHADWTKDYYRLESNADKTYMEFENLYKAVVEEMDHYLSNDLEIGIESSSLPELVKNALLTDIDANENELCEQKLFLYLLYDKFYNSPIYLLDTSISFNYDIVNQDILNDEEPEISYITVDEETGRQLLTSIKINALNYKNYPEIKEWRELPREFQYDDSIYFNDPEENLQ</sequence>
<feature type="transmembrane region" description="Helical" evidence="1">
    <location>
        <begin position="21"/>
        <end position="41"/>
    </location>
</feature>
<proteinExistence type="predicted"/>
<evidence type="ECO:0000313" key="2">
    <source>
        <dbReference type="EMBL" id="MDH8677107.1"/>
    </source>
</evidence>
<name>A0ABT6N9K7_9FIRM</name>
<accession>A0ABT6N9K7</accession>
<keyword evidence="1" id="KW-0812">Transmembrane</keyword>
<protein>
    <recommendedName>
        <fullName evidence="4">Flp pilus-assembly TadG-like N-terminal domain-containing protein</fullName>
    </recommendedName>
</protein>
<dbReference type="EMBL" id="JARYZI010000001">
    <property type="protein sequence ID" value="MDH8677107.1"/>
    <property type="molecule type" value="Genomic_DNA"/>
</dbReference>
<evidence type="ECO:0000256" key="1">
    <source>
        <dbReference type="SAM" id="Phobius"/>
    </source>
</evidence>
<keyword evidence="1" id="KW-0472">Membrane</keyword>